<evidence type="ECO:0000256" key="2">
    <source>
        <dbReference type="ARBA" id="ARBA00022603"/>
    </source>
</evidence>
<reference evidence="10 11" key="2">
    <citation type="journal article" date="2018" name="J. Invertebr. Pathol.">
        <title>'Candidatus Aquirickettsiella gammari' (Gammaproteobacteria: Legionellales: Coxiellaceae): A bacterial pathogen of the freshwater crustacean Gammarus fossarum (Malacostraca: Amphipoda).</title>
        <authorList>
            <person name="Bojko J."/>
            <person name="Dunn A.M."/>
            <person name="Stebbing P.D."/>
            <person name="van Aerle R."/>
            <person name="Bacela-Spychalska K."/>
            <person name="Bean T.P."/>
            <person name="Urrutia A."/>
            <person name="Stentiford G.D."/>
        </authorList>
    </citation>
    <scope>NUCLEOTIDE SEQUENCE [LARGE SCALE GENOMIC DNA]</scope>
    <source>
        <strain evidence="10">RA15029</strain>
    </source>
</reference>
<dbReference type="GO" id="GO:0032259">
    <property type="term" value="P:methylation"/>
    <property type="evidence" value="ECO:0007669"/>
    <property type="project" value="UniProtKB-KW"/>
</dbReference>
<dbReference type="InterPro" id="IPR029063">
    <property type="entry name" value="SAM-dependent_MTases_sf"/>
</dbReference>
<dbReference type="InterPro" id="IPR001091">
    <property type="entry name" value="RM_Methyltransferase"/>
</dbReference>
<dbReference type="InterPro" id="IPR002941">
    <property type="entry name" value="DNA_methylase_N4/N6"/>
</dbReference>
<evidence type="ECO:0000256" key="8">
    <source>
        <dbReference type="RuleBase" id="RU362026"/>
    </source>
</evidence>
<evidence type="ECO:0000256" key="3">
    <source>
        <dbReference type="ARBA" id="ARBA00022679"/>
    </source>
</evidence>
<evidence type="ECO:0000256" key="1">
    <source>
        <dbReference type="ARBA" id="ARBA00010203"/>
    </source>
</evidence>
<proteinExistence type="inferred from homology"/>
<evidence type="ECO:0000256" key="6">
    <source>
        <dbReference type="ARBA" id="ARBA00023125"/>
    </source>
</evidence>
<keyword evidence="3" id="KW-0808">Transferase</keyword>
<feature type="domain" description="DNA methylase N-4/N-6" evidence="9">
    <location>
        <begin position="33"/>
        <end position="272"/>
    </location>
</feature>
<evidence type="ECO:0000256" key="5">
    <source>
        <dbReference type="ARBA" id="ARBA00022747"/>
    </source>
</evidence>
<dbReference type="AlphaFoldDB" id="A0A370CIR0"/>
<dbReference type="PRINTS" id="PR00508">
    <property type="entry name" value="S21N4MTFRASE"/>
</dbReference>
<dbReference type="CDD" id="cd02440">
    <property type="entry name" value="AdoMet_MTases"/>
    <property type="match status" value="1"/>
</dbReference>
<dbReference type="GO" id="GO:0008170">
    <property type="term" value="F:N-methyltransferase activity"/>
    <property type="evidence" value="ECO:0007669"/>
    <property type="project" value="InterPro"/>
</dbReference>
<keyword evidence="2" id="KW-0489">Methyltransferase</keyword>
<dbReference type="InterPro" id="IPR017985">
    <property type="entry name" value="MeTrfase_CN4_CS"/>
</dbReference>
<dbReference type="GO" id="GO:0003677">
    <property type="term" value="F:DNA binding"/>
    <property type="evidence" value="ECO:0007669"/>
    <property type="project" value="UniProtKB-KW"/>
</dbReference>
<dbReference type="PROSITE" id="PS00093">
    <property type="entry name" value="N4_MTASE"/>
    <property type="match status" value="1"/>
</dbReference>
<dbReference type="Gene3D" id="3.40.50.150">
    <property type="entry name" value="Vaccinia Virus protein VP39"/>
    <property type="match status" value="1"/>
</dbReference>
<evidence type="ECO:0000313" key="10">
    <source>
        <dbReference type="EMBL" id="RDH40440.1"/>
    </source>
</evidence>
<dbReference type="Pfam" id="PF01555">
    <property type="entry name" value="N6_N4_Mtase"/>
    <property type="match status" value="1"/>
</dbReference>
<dbReference type="GO" id="GO:0009307">
    <property type="term" value="P:DNA restriction-modification system"/>
    <property type="evidence" value="ECO:0007669"/>
    <property type="project" value="UniProtKB-KW"/>
</dbReference>
<dbReference type="SUPFAM" id="SSF53335">
    <property type="entry name" value="S-adenosyl-L-methionine-dependent methyltransferases"/>
    <property type="match status" value="1"/>
</dbReference>
<comment type="catalytic activity">
    <reaction evidence="7">
        <text>a 2'-deoxycytidine in DNA + S-adenosyl-L-methionine = an N(4)-methyl-2'-deoxycytidine in DNA + S-adenosyl-L-homocysteine + H(+)</text>
        <dbReference type="Rhea" id="RHEA:16857"/>
        <dbReference type="Rhea" id="RHEA-COMP:11369"/>
        <dbReference type="Rhea" id="RHEA-COMP:13674"/>
        <dbReference type="ChEBI" id="CHEBI:15378"/>
        <dbReference type="ChEBI" id="CHEBI:57856"/>
        <dbReference type="ChEBI" id="CHEBI:59789"/>
        <dbReference type="ChEBI" id="CHEBI:85452"/>
        <dbReference type="ChEBI" id="CHEBI:137933"/>
        <dbReference type="EC" id="2.1.1.113"/>
    </reaction>
</comment>
<evidence type="ECO:0000256" key="4">
    <source>
        <dbReference type="ARBA" id="ARBA00022691"/>
    </source>
</evidence>
<dbReference type="Proteomes" id="UP000226429">
    <property type="component" value="Unassembled WGS sequence"/>
</dbReference>
<organism evidence="10 11">
    <name type="scientific">Candidatus Aquirickettsiella gammari</name>
    <dbReference type="NCBI Taxonomy" id="2016198"/>
    <lineage>
        <taxon>Bacteria</taxon>
        <taxon>Pseudomonadati</taxon>
        <taxon>Pseudomonadota</taxon>
        <taxon>Gammaproteobacteria</taxon>
        <taxon>Legionellales</taxon>
        <taxon>Coxiellaceae</taxon>
        <taxon>Candidatus Aquirickettsiella</taxon>
    </lineage>
</organism>
<dbReference type="EMBL" id="NMOS02000008">
    <property type="protein sequence ID" value="RDH40440.1"/>
    <property type="molecule type" value="Genomic_DNA"/>
</dbReference>
<reference evidence="10 11" key="1">
    <citation type="journal article" date="2017" name="Int. J. Syst. Evol. Microbiol.">
        <title>Aquarickettsiella crustaci n. gen. n. sp. (Gammaproteobacteria: Legionellales: Coxiellaceae); a bacterial pathogen of the freshwater crustacean: Gammarus fossarum (Malacostraca: Amphipoda).</title>
        <authorList>
            <person name="Bojko J."/>
            <person name="Dunn A.M."/>
            <person name="Stebbing P.D."/>
            <person name="Van Aerle R."/>
            <person name="Bacela-Spychalska K."/>
            <person name="Bean T.P."/>
            <person name="Stentiford G.D."/>
        </authorList>
    </citation>
    <scope>NUCLEOTIDE SEQUENCE [LARGE SCALE GENOMIC DNA]</scope>
    <source>
        <strain evidence="10">RA15029</strain>
    </source>
</reference>
<dbReference type="PANTHER" id="PTHR13370">
    <property type="entry name" value="RNA METHYLASE-RELATED"/>
    <property type="match status" value="1"/>
</dbReference>
<comment type="caution">
    <text evidence="10">The sequence shown here is derived from an EMBL/GenBank/DDBJ whole genome shotgun (WGS) entry which is preliminary data.</text>
</comment>
<evidence type="ECO:0000259" key="9">
    <source>
        <dbReference type="Pfam" id="PF01555"/>
    </source>
</evidence>
<keyword evidence="4" id="KW-0949">S-adenosyl-L-methionine</keyword>
<dbReference type="PANTHER" id="PTHR13370:SF3">
    <property type="entry name" value="TRNA (GUANINE(10)-N2)-METHYLTRANSFERASE HOMOLOG"/>
    <property type="match status" value="1"/>
</dbReference>
<keyword evidence="5" id="KW-0680">Restriction system</keyword>
<dbReference type="GO" id="GO:0015667">
    <property type="term" value="F:site-specific DNA-methyltransferase (cytosine-N4-specific) activity"/>
    <property type="evidence" value="ECO:0007669"/>
    <property type="project" value="UniProtKB-EC"/>
</dbReference>
<keyword evidence="6" id="KW-0238">DNA-binding</keyword>
<gene>
    <name evidence="10" type="ORF">CFE62_003535</name>
</gene>
<name>A0A370CIR0_9COXI</name>
<accession>A0A370CIR0</accession>
<dbReference type="GO" id="GO:0005737">
    <property type="term" value="C:cytoplasm"/>
    <property type="evidence" value="ECO:0007669"/>
    <property type="project" value="TreeGrafter"/>
</dbReference>
<evidence type="ECO:0000256" key="7">
    <source>
        <dbReference type="ARBA" id="ARBA00049120"/>
    </source>
</evidence>
<comment type="similarity">
    <text evidence="1">Belongs to the N(4)/N(6)-methyltransferase family. N(4) subfamily.</text>
</comment>
<sequence length="290" mass="33774">MQNNLVNEPLFQNNYRILHGDCEKELRAFPNQVDLIVTSPPYADARQRHYDSVAPHDYPDWFMSFHEVFWQALKPTGSLVLNMKDKIVNGVRQHYVWKTIQKLIDLGWYCIDDYIWHKKTSMPGYWPTRLRDAWEYVFHLAKVKTPYINQEAVKVPIALSTQQRLMRFENLKSHFVRSSTGSGFQRDLANWRNKKKVLPTNVLHLSPENRNQGHPAVFPVALPQFFIQLLSKPNDLIVDPFAGSGTTGLAALALHRRCVLIDNQLIYCQVAEQRINTLINFNSINIKKNF</sequence>
<protein>
    <recommendedName>
        <fullName evidence="8">Methyltransferase</fullName>
        <ecNumber evidence="8">2.1.1.-</ecNumber>
    </recommendedName>
</protein>
<evidence type="ECO:0000313" key="11">
    <source>
        <dbReference type="Proteomes" id="UP000226429"/>
    </source>
</evidence>
<dbReference type="EC" id="2.1.1.-" evidence="8"/>
<keyword evidence="11" id="KW-1185">Reference proteome</keyword>